<name>A0AAV0J224_9ROSI</name>
<dbReference type="PANTHER" id="PTHR48045">
    <property type="entry name" value="UDP-GLYCOSYLTRANSFERASE 72B1"/>
    <property type="match status" value="1"/>
</dbReference>
<dbReference type="AlphaFoldDB" id="A0AAV0J224"/>
<keyword evidence="2" id="KW-0328">Glycosyltransferase</keyword>
<dbReference type="Pfam" id="PF00201">
    <property type="entry name" value="UDPGT"/>
    <property type="match status" value="1"/>
</dbReference>
<organism evidence="4 5">
    <name type="scientific">Linum tenue</name>
    <dbReference type="NCBI Taxonomy" id="586396"/>
    <lineage>
        <taxon>Eukaryota</taxon>
        <taxon>Viridiplantae</taxon>
        <taxon>Streptophyta</taxon>
        <taxon>Embryophyta</taxon>
        <taxon>Tracheophyta</taxon>
        <taxon>Spermatophyta</taxon>
        <taxon>Magnoliopsida</taxon>
        <taxon>eudicotyledons</taxon>
        <taxon>Gunneridae</taxon>
        <taxon>Pentapetalae</taxon>
        <taxon>rosids</taxon>
        <taxon>fabids</taxon>
        <taxon>Malpighiales</taxon>
        <taxon>Linaceae</taxon>
        <taxon>Linum</taxon>
    </lineage>
</organism>
<reference evidence="4" key="1">
    <citation type="submission" date="2022-08" db="EMBL/GenBank/DDBJ databases">
        <authorList>
            <person name="Gutierrez-Valencia J."/>
        </authorList>
    </citation>
    <scope>NUCLEOTIDE SEQUENCE</scope>
</reference>
<evidence type="ECO:0000313" key="4">
    <source>
        <dbReference type="EMBL" id="CAI0403831.1"/>
    </source>
</evidence>
<dbReference type="SUPFAM" id="SSF53756">
    <property type="entry name" value="UDP-Glycosyltransferase/glycogen phosphorylase"/>
    <property type="match status" value="1"/>
</dbReference>
<evidence type="ECO:0000256" key="1">
    <source>
        <dbReference type="ARBA" id="ARBA00009995"/>
    </source>
</evidence>
<comment type="similarity">
    <text evidence="1">Belongs to the UDP-glycosyltransferase family.</text>
</comment>
<protein>
    <submittedName>
        <fullName evidence="4">Uncharacterized protein</fullName>
    </submittedName>
</protein>
<dbReference type="Proteomes" id="UP001154282">
    <property type="component" value="Unassembled WGS sequence"/>
</dbReference>
<evidence type="ECO:0000313" key="5">
    <source>
        <dbReference type="Proteomes" id="UP001154282"/>
    </source>
</evidence>
<keyword evidence="5" id="KW-1185">Reference proteome</keyword>
<dbReference type="CDD" id="cd03784">
    <property type="entry name" value="GT1_Gtf-like"/>
    <property type="match status" value="1"/>
</dbReference>
<dbReference type="InterPro" id="IPR002213">
    <property type="entry name" value="UDP_glucos_trans"/>
</dbReference>
<dbReference type="FunFam" id="3.40.50.2000:FF:000037">
    <property type="entry name" value="Glycosyltransferase"/>
    <property type="match status" value="1"/>
</dbReference>
<accession>A0AAV0J224</accession>
<gene>
    <name evidence="4" type="ORF">LITE_LOCUS12226</name>
</gene>
<dbReference type="EMBL" id="CAMGYJ010000004">
    <property type="protein sequence ID" value="CAI0403831.1"/>
    <property type="molecule type" value="Genomic_DNA"/>
</dbReference>
<dbReference type="GO" id="GO:0008194">
    <property type="term" value="F:UDP-glycosyltransferase activity"/>
    <property type="evidence" value="ECO:0007669"/>
    <property type="project" value="InterPro"/>
</dbReference>
<comment type="caution">
    <text evidence="4">The sequence shown here is derived from an EMBL/GenBank/DDBJ whole genome shotgun (WGS) entry which is preliminary data.</text>
</comment>
<dbReference type="FunFam" id="3.40.50.2000:FF:000088">
    <property type="entry name" value="Glycosyltransferase"/>
    <property type="match status" value="1"/>
</dbReference>
<evidence type="ECO:0000256" key="3">
    <source>
        <dbReference type="ARBA" id="ARBA00022679"/>
    </source>
</evidence>
<evidence type="ECO:0000256" key="2">
    <source>
        <dbReference type="ARBA" id="ARBA00022676"/>
    </source>
</evidence>
<proteinExistence type="inferred from homology"/>
<sequence length="467" mass="52922">MAGGEGDTKPLHIAMFPWLAFGHMLPFLRLAKIMARKGNKISFISTPRNIDRLPQLPPSFTSLITFVKIPLPPVDGLPPTAEATSDLEGHEILYLKRAYDLLRQPLSGFLSISRPDWILFDHAPFWLPAVARDLGIPTVFFSIFIASALVFTSPPADEEQDYRRSAEEIMVKPKWVPFESDIAWRYFEAEKIFPMVLGDDLHPNEFYRFHQTLKGCDLIAVRSCRELESRWLDLLQEMHRKPVFPVGELPAPIEEIEGDEWRGSEAIKEWLDGQKRGSVVYVAFGSEATWSQEELTEIANGLELSGLPFFWVLRTKQSSDDSKLPEGFEERTKGRGVVWKEWAPQVKILGHGSVGGFLTHSGWSSVVEGLQFGRPLVLLICYNDQGLNAKLLQQKGAGYLVPRDERDGRFTRDSVADSLKMVVTGEEGATYRIKAMEMKELFGDTEKHDSYVYALLEYLEGNISRNL</sequence>
<dbReference type="Gene3D" id="3.40.50.2000">
    <property type="entry name" value="Glycogen Phosphorylase B"/>
    <property type="match status" value="2"/>
</dbReference>
<dbReference type="PANTHER" id="PTHR48045:SF20">
    <property type="entry name" value="UDP-RHAMNOSE:RHAMNOSYLTRANSFERASE 1"/>
    <property type="match status" value="1"/>
</dbReference>
<keyword evidence="3" id="KW-0808">Transferase</keyword>